<comment type="catalytic activity">
    <reaction evidence="8">
        <text>L-seryl-[protein] + ATP = O-phospho-L-seryl-[protein] + ADP + H(+)</text>
        <dbReference type="Rhea" id="RHEA:17989"/>
        <dbReference type="Rhea" id="RHEA-COMP:9863"/>
        <dbReference type="Rhea" id="RHEA-COMP:11604"/>
        <dbReference type="ChEBI" id="CHEBI:15378"/>
        <dbReference type="ChEBI" id="CHEBI:29999"/>
        <dbReference type="ChEBI" id="CHEBI:30616"/>
        <dbReference type="ChEBI" id="CHEBI:83421"/>
        <dbReference type="ChEBI" id="CHEBI:456216"/>
        <dbReference type="EC" id="2.7.11.1"/>
    </reaction>
</comment>
<accession>A0A8C4NFJ0</accession>
<protein>
    <recommendedName>
        <fullName evidence="1">non-specific serine/threonine protein kinase</fullName>
        <ecNumber evidence="1">2.7.11.1</ecNumber>
    </recommendedName>
</protein>
<dbReference type="GO" id="GO:0005524">
    <property type="term" value="F:ATP binding"/>
    <property type="evidence" value="ECO:0007669"/>
    <property type="project" value="UniProtKB-UniRule"/>
</dbReference>
<keyword evidence="13" id="KW-1185">Reference proteome</keyword>
<evidence type="ECO:0000256" key="9">
    <source>
        <dbReference type="PIRSR" id="PIRSR630616-2"/>
    </source>
</evidence>
<evidence type="ECO:0000256" key="3">
    <source>
        <dbReference type="ARBA" id="ARBA00022679"/>
    </source>
</evidence>
<dbReference type="InterPro" id="IPR017441">
    <property type="entry name" value="Protein_kinase_ATP_BS"/>
</dbReference>
<evidence type="ECO:0000256" key="6">
    <source>
        <dbReference type="ARBA" id="ARBA00022840"/>
    </source>
</evidence>
<dbReference type="GO" id="GO:0004674">
    <property type="term" value="F:protein serine/threonine kinase activity"/>
    <property type="evidence" value="ECO:0007669"/>
    <property type="project" value="UniProtKB-KW"/>
</dbReference>
<reference evidence="12" key="2">
    <citation type="submission" date="2025-09" db="UniProtKB">
        <authorList>
            <consortium name="Ensembl"/>
        </authorList>
    </citation>
    <scope>IDENTIFICATION</scope>
</reference>
<dbReference type="FunFam" id="3.30.200.20:FF:000221">
    <property type="entry name" value="Putative serine/threonine-protein kinase PLK4"/>
    <property type="match status" value="1"/>
</dbReference>
<dbReference type="InterPro" id="IPR011009">
    <property type="entry name" value="Kinase-like_dom_sf"/>
</dbReference>
<evidence type="ECO:0000259" key="11">
    <source>
        <dbReference type="PROSITE" id="PS50011"/>
    </source>
</evidence>
<evidence type="ECO:0000256" key="8">
    <source>
        <dbReference type="ARBA" id="ARBA00048679"/>
    </source>
</evidence>
<dbReference type="PROSITE" id="PS50011">
    <property type="entry name" value="PROTEIN_KINASE_DOM"/>
    <property type="match status" value="1"/>
</dbReference>
<keyword evidence="6 9" id="KW-0067">ATP-binding</keyword>
<dbReference type="InterPro" id="IPR030616">
    <property type="entry name" value="Aur-like"/>
</dbReference>
<sequence length="271" mass="30061">MAASSIGDKIEDYNVLNLLGKGAFACVYRAKSLATGIDVAMKMIDKSAMQQAGGLKRVRNEVEIHCQLKHPAVLELYNYFEDQHYVYLVLEMCHNGEVGRFLKQRGKPFSEEQGCLADPNICGRVCHRGTSMLSQYSNKQLVPMELKGDGCCCTLGRVCQGSRNEDGVNTGGLMVANVNRAVRTDIKTATSNRVENIVQIADLKGQTVLRKGVEMEEQKQTRTCFEPGQCNTQRPCQRTPKTEALCTVRLKPFRQVHKNTVVSESVIGVRG</sequence>
<evidence type="ECO:0000313" key="12">
    <source>
        <dbReference type="Ensembl" id="ENSEBUP00000001745.1"/>
    </source>
</evidence>
<evidence type="ECO:0000256" key="7">
    <source>
        <dbReference type="ARBA" id="ARBA00047899"/>
    </source>
</evidence>
<dbReference type="SUPFAM" id="SSF56112">
    <property type="entry name" value="Protein kinase-like (PK-like)"/>
    <property type="match status" value="1"/>
</dbReference>
<dbReference type="EC" id="2.7.11.1" evidence="1"/>
<keyword evidence="4 9" id="KW-0547">Nucleotide-binding</keyword>
<proteinExistence type="predicted"/>
<evidence type="ECO:0000256" key="5">
    <source>
        <dbReference type="ARBA" id="ARBA00022777"/>
    </source>
</evidence>
<evidence type="ECO:0000313" key="13">
    <source>
        <dbReference type="Proteomes" id="UP000694388"/>
    </source>
</evidence>
<feature type="domain" description="Protein kinase" evidence="11">
    <location>
        <begin position="13"/>
        <end position="271"/>
    </location>
</feature>
<dbReference type="AlphaFoldDB" id="A0A8C4NFJ0"/>
<reference evidence="12" key="1">
    <citation type="submission" date="2025-08" db="UniProtKB">
        <authorList>
            <consortium name="Ensembl"/>
        </authorList>
    </citation>
    <scope>IDENTIFICATION</scope>
</reference>
<dbReference type="Gene3D" id="3.30.200.20">
    <property type="entry name" value="Phosphorylase Kinase, domain 1"/>
    <property type="match status" value="1"/>
</dbReference>
<dbReference type="GeneTree" id="ENSGT00940000156316"/>
<evidence type="ECO:0000256" key="4">
    <source>
        <dbReference type="ARBA" id="ARBA00022741"/>
    </source>
</evidence>
<keyword evidence="2" id="KW-0723">Serine/threonine-protein kinase</keyword>
<dbReference type="Pfam" id="PF00069">
    <property type="entry name" value="Pkinase"/>
    <property type="match status" value="1"/>
</dbReference>
<evidence type="ECO:0000256" key="2">
    <source>
        <dbReference type="ARBA" id="ARBA00022527"/>
    </source>
</evidence>
<dbReference type="InterPro" id="IPR000719">
    <property type="entry name" value="Prot_kinase_dom"/>
</dbReference>
<keyword evidence="5" id="KW-0418">Kinase</keyword>
<evidence type="ECO:0000256" key="1">
    <source>
        <dbReference type="ARBA" id="ARBA00012513"/>
    </source>
</evidence>
<organism evidence="12 13">
    <name type="scientific">Eptatretus burgeri</name>
    <name type="common">Inshore hagfish</name>
    <dbReference type="NCBI Taxonomy" id="7764"/>
    <lineage>
        <taxon>Eukaryota</taxon>
        <taxon>Metazoa</taxon>
        <taxon>Chordata</taxon>
        <taxon>Craniata</taxon>
        <taxon>Vertebrata</taxon>
        <taxon>Cyclostomata</taxon>
        <taxon>Myxini</taxon>
        <taxon>Myxiniformes</taxon>
        <taxon>Myxinidae</taxon>
        <taxon>Eptatretinae</taxon>
        <taxon>Eptatretus</taxon>
    </lineage>
</organism>
<dbReference type="PANTHER" id="PTHR24350">
    <property type="entry name" value="SERINE/THREONINE-PROTEIN KINASE IAL-RELATED"/>
    <property type="match status" value="1"/>
</dbReference>
<comment type="catalytic activity">
    <reaction evidence="7">
        <text>L-threonyl-[protein] + ATP = O-phospho-L-threonyl-[protein] + ADP + H(+)</text>
        <dbReference type="Rhea" id="RHEA:46608"/>
        <dbReference type="Rhea" id="RHEA-COMP:11060"/>
        <dbReference type="Rhea" id="RHEA-COMP:11605"/>
        <dbReference type="ChEBI" id="CHEBI:15378"/>
        <dbReference type="ChEBI" id="CHEBI:30013"/>
        <dbReference type="ChEBI" id="CHEBI:30616"/>
        <dbReference type="ChEBI" id="CHEBI:61977"/>
        <dbReference type="ChEBI" id="CHEBI:456216"/>
        <dbReference type="EC" id="2.7.11.1"/>
    </reaction>
</comment>
<keyword evidence="3" id="KW-0808">Transferase</keyword>
<dbReference type="Ensembl" id="ENSEBUT00000002079.1">
    <property type="protein sequence ID" value="ENSEBUP00000001745.1"/>
    <property type="gene ID" value="ENSEBUG00000001445.1"/>
</dbReference>
<feature type="binding site" evidence="9 10">
    <location>
        <position position="42"/>
    </location>
    <ligand>
        <name>ATP</name>
        <dbReference type="ChEBI" id="CHEBI:30616"/>
    </ligand>
</feature>
<dbReference type="PROSITE" id="PS00107">
    <property type="entry name" value="PROTEIN_KINASE_ATP"/>
    <property type="match status" value="1"/>
</dbReference>
<evidence type="ECO:0000256" key="10">
    <source>
        <dbReference type="PROSITE-ProRule" id="PRU10141"/>
    </source>
</evidence>
<name>A0A8C4NFJ0_EPTBU</name>
<dbReference type="Proteomes" id="UP000694388">
    <property type="component" value="Unplaced"/>
</dbReference>